<accession>A0AAV4WW37</accession>
<organism evidence="1 2">
    <name type="scientific">Caerostris extrusa</name>
    <name type="common">Bark spider</name>
    <name type="synonym">Caerostris bankana</name>
    <dbReference type="NCBI Taxonomy" id="172846"/>
    <lineage>
        <taxon>Eukaryota</taxon>
        <taxon>Metazoa</taxon>
        <taxon>Ecdysozoa</taxon>
        <taxon>Arthropoda</taxon>
        <taxon>Chelicerata</taxon>
        <taxon>Arachnida</taxon>
        <taxon>Araneae</taxon>
        <taxon>Araneomorphae</taxon>
        <taxon>Entelegynae</taxon>
        <taxon>Araneoidea</taxon>
        <taxon>Araneidae</taxon>
        <taxon>Caerostris</taxon>
    </lineage>
</organism>
<dbReference type="EMBL" id="BPLR01016888">
    <property type="protein sequence ID" value="GIY87111.1"/>
    <property type="molecule type" value="Genomic_DNA"/>
</dbReference>
<protein>
    <submittedName>
        <fullName evidence="1">Uncharacterized protein</fullName>
    </submittedName>
</protein>
<comment type="caution">
    <text evidence="1">The sequence shown here is derived from an EMBL/GenBank/DDBJ whole genome shotgun (WGS) entry which is preliminary data.</text>
</comment>
<proteinExistence type="predicted"/>
<name>A0AAV4WW37_CAEEX</name>
<reference evidence="1 2" key="1">
    <citation type="submission" date="2021-06" db="EMBL/GenBank/DDBJ databases">
        <title>Caerostris extrusa draft genome.</title>
        <authorList>
            <person name="Kono N."/>
            <person name="Arakawa K."/>
        </authorList>
    </citation>
    <scope>NUCLEOTIDE SEQUENCE [LARGE SCALE GENOMIC DNA]</scope>
</reference>
<keyword evidence="2" id="KW-1185">Reference proteome</keyword>
<gene>
    <name evidence="1" type="ORF">CEXT_746781</name>
</gene>
<dbReference type="Proteomes" id="UP001054945">
    <property type="component" value="Unassembled WGS sequence"/>
</dbReference>
<evidence type="ECO:0000313" key="2">
    <source>
        <dbReference type="Proteomes" id="UP001054945"/>
    </source>
</evidence>
<dbReference type="AlphaFoldDB" id="A0AAV4WW37"/>
<sequence length="105" mass="12177">MSRFDWQVKTVGQLLEFKDHINKTPILYNTVHHVTCILITAPKSPQNRKEYFRLSIAELWNRLGAPKSFPLYPLSIPEHSEALDRRTRTVLEHCPSPSLTNPPEN</sequence>
<evidence type="ECO:0000313" key="1">
    <source>
        <dbReference type="EMBL" id="GIY87111.1"/>
    </source>
</evidence>